<comment type="catalytic activity">
    <reaction evidence="1">
        <text>a uridine in RNA = a pseudouridine in RNA</text>
        <dbReference type="Rhea" id="RHEA:48348"/>
        <dbReference type="Rhea" id="RHEA-COMP:12068"/>
        <dbReference type="Rhea" id="RHEA-COMP:12069"/>
        <dbReference type="ChEBI" id="CHEBI:65314"/>
        <dbReference type="ChEBI" id="CHEBI:65315"/>
    </reaction>
</comment>
<dbReference type="GO" id="GO:0120159">
    <property type="term" value="F:rRNA pseudouridine synthase activity"/>
    <property type="evidence" value="ECO:0007669"/>
    <property type="project" value="UniProtKB-ARBA"/>
</dbReference>
<feature type="compositionally biased region" description="Low complexity" evidence="7">
    <location>
        <begin position="254"/>
        <end position="263"/>
    </location>
</feature>
<dbReference type="SUPFAM" id="SSF55120">
    <property type="entry name" value="Pseudouridine synthase"/>
    <property type="match status" value="1"/>
</dbReference>
<dbReference type="AlphaFoldDB" id="Q0AS26"/>
<feature type="compositionally biased region" description="Low complexity" evidence="7">
    <location>
        <begin position="324"/>
        <end position="341"/>
    </location>
</feature>
<keyword evidence="10" id="KW-1185">Reference proteome</keyword>
<dbReference type="PROSITE" id="PS50889">
    <property type="entry name" value="S4"/>
    <property type="match status" value="1"/>
</dbReference>
<comment type="similarity">
    <text evidence="2 6">Belongs to the pseudouridine synthase RsuA family.</text>
</comment>
<evidence type="ECO:0000256" key="3">
    <source>
        <dbReference type="ARBA" id="ARBA00022884"/>
    </source>
</evidence>
<feature type="domain" description="RNA-binding S4" evidence="8">
    <location>
        <begin position="9"/>
        <end position="68"/>
    </location>
</feature>
<evidence type="ECO:0000256" key="1">
    <source>
        <dbReference type="ARBA" id="ARBA00000073"/>
    </source>
</evidence>
<dbReference type="RefSeq" id="WP_011642558.1">
    <property type="nucleotide sequence ID" value="NC_008347.1"/>
</dbReference>
<dbReference type="CDD" id="cd00165">
    <property type="entry name" value="S4"/>
    <property type="match status" value="1"/>
</dbReference>
<dbReference type="InterPro" id="IPR000748">
    <property type="entry name" value="PsdUridine_synth_RsuA/RluB/E/F"/>
</dbReference>
<dbReference type="PROSITE" id="PS01149">
    <property type="entry name" value="PSI_RSU"/>
    <property type="match status" value="1"/>
</dbReference>
<protein>
    <recommendedName>
        <fullName evidence="6">Pseudouridine synthase</fullName>
        <ecNumber evidence="6">5.4.99.-</ecNumber>
    </recommendedName>
</protein>
<dbReference type="STRING" id="394221.Mmar10_0618"/>
<dbReference type="SUPFAM" id="SSF55174">
    <property type="entry name" value="Alpha-L RNA-binding motif"/>
    <property type="match status" value="1"/>
</dbReference>
<dbReference type="InterPro" id="IPR002942">
    <property type="entry name" value="S4_RNA-bd"/>
</dbReference>
<evidence type="ECO:0000256" key="2">
    <source>
        <dbReference type="ARBA" id="ARBA00008348"/>
    </source>
</evidence>
<evidence type="ECO:0000256" key="7">
    <source>
        <dbReference type="SAM" id="MobiDB-lite"/>
    </source>
</evidence>
<dbReference type="InterPro" id="IPR018496">
    <property type="entry name" value="PsdUridine_synth_RsuA/RluB_CS"/>
</dbReference>
<dbReference type="InterPro" id="IPR006145">
    <property type="entry name" value="PsdUridine_synth_RsuA/RluA"/>
</dbReference>
<dbReference type="Gene3D" id="3.30.70.1560">
    <property type="entry name" value="Alpha-L RNA-binding motif"/>
    <property type="match status" value="1"/>
</dbReference>
<dbReference type="GO" id="GO:0003723">
    <property type="term" value="F:RNA binding"/>
    <property type="evidence" value="ECO:0007669"/>
    <property type="project" value="UniProtKB-KW"/>
</dbReference>
<feature type="region of interest" description="Disordered" evidence="7">
    <location>
        <begin position="243"/>
        <end position="372"/>
    </location>
</feature>
<dbReference type="EMBL" id="CP000449">
    <property type="protein sequence ID" value="ABI64911.1"/>
    <property type="molecule type" value="Genomic_DNA"/>
</dbReference>
<dbReference type="InterPro" id="IPR042092">
    <property type="entry name" value="PsdUridine_s_RsuA/RluB/E/F_cat"/>
</dbReference>
<gene>
    <name evidence="9" type="ordered locus">Mmar10_0618</name>
</gene>
<evidence type="ECO:0000259" key="8">
    <source>
        <dbReference type="SMART" id="SM00363"/>
    </source>
</evidence>
<evidence type="ECO:0000256" key="6">
    <source>
        <dbReference type="RuleBase" id="RU003887"/>
    </source>
</evidence>
<reference evidence="9 10" key="1">
    <citation type="submission" date="2006-08" db="EMBL/GenBank/DDBJ databases">
        <title>Complete sequence of Maricaulis maris MCS10.</title>
        <authorList>
            <consortium name="US DOE Joint Genome Institute"/>
            <person name="Copeland A."/>
            <person name="Lucas S."/>
            <person name="Lapidus A."/>
            <person name="Barry K."/>
            <person name="Detter J.C."/>
            <person name="Glavina del Rio T."/>
            <person name="Hammon N."/>
            <person name="Israni S."/>
            <person name="Dalin E."/>
            <person name="Tice H."/>
            <person name="Pitluck S."/>
            <person name="Saunders E."/>
            <person name="Brettin T."/>
            <person name="Bruce D."/>
            <person name="Han C."/>
            <person name="Tapia R."/>
            <person name="Gilna P."/>
            <person name="Schmutz J."/>
            <person name="Larimer F."/>
            <person name="Land M."/>
            <person name="Hauser L."/>
            <person name="Kyrpides N."/>
            <person name="Mikhailova N."/>
            <person name="Viollier P."/>
            <person name="Stephens C."/>
            <person name="Richardson P."/>
        </authorList>
    </citation>
    <scope>NUCLEOTIDE SEQUENCE [LARGE SCALE GENOMIC DNA]</scope>
    <source>
        <strain evidence="9 10">MCS10</strain>
    </source>
</reference>
<dbReference type="SMART" id="SM00363">
    <property type="entry name" value="S4"/>
    <property type="match status" value="1"/>
</dbReference>
<dbReference type="Pfam" id="PF00849">
    <property type="entry name" value="PseudoU_synth_2"/>
    <property type="match status" value="1"/>
</dbReference>
<dbReference type="Proteomes" id="UP000001964">
    <property type="component" value="Chromosome"/>
</dbReference>
<evidence type="ECO:0000256" key="5">
    <source>
        <dbReference type="PROSITE-ProRule" id="PRU00182"/>
    </source>
</evidence>
<feature type="compositionally biased region" description="Basic and acidic residues" evidence="7">
    <location>
        <begin position="290"/>
        <end position="323"/>
    </location>
</feature>
<accession>Q0AS26</accession>
<dbReference type="FunFam" id="3.10.290.10:FF:000003">
    <property type="entry name" value="Pseudouridine synthase"/>
    <property type="match status" value="1"/>
</dbReference>
<dbReference type="InterPro" id="IPR036986">
    <property type="entry name" value="S4_RNA-bd_sf"/>
</dbReference>
<dbReference type="PANTHER" id="PTHR47683">
    <property type="entry name" value="PSEUDOURIDINE SYNTHASE FAMILY PROTEIN-RELATED"/>
    <property type="match status" value="1"/>
</dbReference>
<name>Q0AS26_MARMM</name>
<dbReference type="eggNOG" id="COG1187">
    <property type="taxonomic scope" value="Bacteria"/>
</dbReference>
<sequence>MTGTADTSERIAKFLARAGVASRREVERMIEGGRVKVDGKTLDTPAFKVTGSEHIEVDGKRIEPPAATKLWRYHKPDGLVTTHADPEGRETVFDAIPKDIGRVISIGRLDLTSEGLLLLTNDGALARALELPSTGWTRRYRARAFGSISESALKILRAGVTVEGIKYGPMEVEVERETGSNIWLEVGIREGKNREVRKALDAVGLRVNRLIRIAYGPFQLGQLEKGEIKSVPSRVLHDQCGHLIDMGDTPTGQAIAKPRPANRAARKPGQKPDGKPGQRAMGGPGQPGLPKREVDDSLIEDARKGRPLDAKSTRARRGKDGKPTAKPAAGRAAPRATTSRSETPRPDTPRTGGPRKPGGPRTGGPRKPGGRS</sequence>
<dbReference type="EC" id="5.4.99.-" evidence="6"/>
<dbReference type="Pfam" id="PF01479">
    <property type="entry name" value="S4"/>
    <property type="match status" value="1"/>
</dbReference>
<dbReference type="PANTHER" id="PTHR47683:SF3">
    <property type="entry name" value="RIBOSOMAL LARGE SUBUNIT PSEUDOURIDINE SYNTHASE B"/>
    <property type="match status" value="1"/>
</dbReference>
<keyword evidence="4 6" id="KW-0413">Isomerase</keyword>
<dbReference type="Gene3D" id="3.10.290.10">
    <property type="entry name" value="RNA-binding S4 domain"/>
    <property type="match status" value="1"/>
</dbReference>
<keyword evidence="3 5" id="KW-0694">RNA-binding</keyword>
<dbReference type="KEGG" id="mmr:Mmar10_0618"/>
<dbReference type="OrthoDB" id="9807213at2"/>
<evidence type="ECO:0000313" key="10">
    <source>
        <dbReference type="Proteomes" id="UP000001964"/>
    </source>
</evidence>
<dbReference type="InterPro" id="IPR020094">
    <property type="entry name" value="TruA/RsuA/RluB/E/F_N"/>
</dbReference>
<organism evidence="9 10">
    <name type="scientific">Maricaulis maris (strain MCS10)</name>
    <name type="common">Caulobacter maris</name>
    <dbReference type="NCBI Taxonomy" id="394221"/>
    <lineage>
        <taxon>Bacteria</taxon>
        <taxon>Pseudomonadati</taxon>
        <taxon>Pseudomonadota</taxon>
        <taxon>Alphaproteobacteria</taxon>
        <taxon>Maricaulales</taxon>
        <taxon>Maricaulaceae</taxon>
        <taxon>Maricaulis</taxon>
    </lineage>
</organism>
<dbReference type="HOGENOM" id="CLU_024979_1_0_5"/>
<dbReference type="InterPro" id="IPR020103">
    <property type="entry name" value="PsdUridine_synth_cat_dom_sf"/>
</dbReference>
<dbReference type="Gene3D" id="3.30.70.580">
    <property type="entry name" value="Pseudouridine synthase I, catalytic domain, N-terminal subdomain"/>
    <property type="match status" value="1"/>
</dbReference>
<evidence type="ECO:0000313" key="9">
    <source>
        <dbReference type="EMBL" id="ABI64911.1"/>
    </source>
</evidence>
<dbReference type="InterPro" id="IPR050343">
    <property type="entry name" value="RsuA_PseudoU_synthase"/>
</dbReference>
<dbReference type="NCBIfam" id="TIGR00093">
    <property type="entry name" value="pseudouridine synthase"/>
    <property type="match status" value="1"/>
</dbReference>
<proteinExistence type="inferred from homology"/>
<evidence type="ECO:0000256" key="4">
    <source>
        <dbReference type="ARBA" id="ARBA00023235"/>
    </source>
</evidence>
<dbReference type="GO" id="GO:0000455">
    <property type="term" value="P:enzyme-directed rRNA pseudouridine synthesis"/>
    <property type="evidence" value="ECO:0007669"/>
    <property type="project" value="UniProtKB-ARBA"/>
</dbReference>